<sequence length="278" mass="31382">MYHLMISYRRRPWTLESPEVLQVRCRLFGFRNLRVVVRESGNGKIGKGGIGSPVTSLTQRNTTQRKRCFTAGKLAPGSPEGKQTPPHMDSRNTRGVTRGKRPNESPDGKQSAPPIHTRNTRGVTGAMPAFFKKGVCSFLERLKVVSNSHVIGGEPKKFSKNREKLSNTSHDLEIEPQTPCPAVALGNEAVTFYILIQYFSKVKEVIVREPNNFNLLITIIIMRTKYTPIEALMYKTIYIDGLNTMGLLFQPNFLQRQNNGGCKKQVKKYMLDRSTEPI</sequence>
<proteinExistence type="predicted"/>
<feature type="region of interest" description="Disordered" evidence="1">
    <location>
        <begin position="70"/>
        <end position="121"/>
    </location>
</feature>
<feature type="compositionally biased region" description="Polar residues" evidence="1">
    <location>
        <begin position="53"/>
        <end position="62"/>
    </location>
</feature>
<name>A0A2H1VNU4_SPOFR</name>
<accession>A0A2H1VNU4</accession>
<evidence type="ECO:0000256" key="1">
    <source>
        <dbReference type="SAM" id="MobiDB-lite"/>
    </source>
</evidence>
<reference evidence="2" key="1">
    <citation type="submission" date="2016-07" db="EMBL/GenBank/DDBJ databases">
        <authorList>
            <person name="Bretaudeau A."/>
        </authorList>
    </citation>
    <scope>NUCLEOTIDE SEQUENCE</scope>
    <source>
        <strain evidence="2">Rice</strain>
        <tissue evidence="2">Whole body</tissue>
    </source>
</reference>
<evidence type="ECO:0000313" key="2">
    <source>
        <dbReference type="EMBL" id="SOQ42467.1"/>
    </source>
</evidence>
<organism evidence="2">
    <name type="scientific">Spodoptera frugiperda</name>
    <name type="common">Fall armyworm</name>
    <dbReference type="NCBI Taxonomy" id="7108"/>
    <lineage>
        <taxon>Eukaryota</taxon>
        <taxon>Metazoa</taxon>
        <taxon>Ecdysozoa</taxon>
        <taxon>Arthropoda</taxon>
        <taxon>Hexapoda</taxon>
        <taxon>Insecta</taxon>
        <taxon>Pterygota</taxon>
        <taxon>Neoptera</taxon>
        <taxon>Endopterygota</taxon>
        <taxon>Lepidoptera</taxon>
        <taxon>Glossata</taxon>
        <taxon>Ditrysia</taxon>
        <taxon>Noctuoidea</taxon>
        <taxon>Noctuidae</taxon>
        <taxon>Amphipyrinae</taxon>
        <taxon>Spodoptera</taxon>
    </lineage>
</organism>
<protein>
    <submittedName>
        <fullName evidence="2">SFRICE_014487</fullName>
    </submittedName>
</protein>
<feature type="region of interest" description="Disordered" evidence="1">
    <location>
        <begin position="44"/>
        <end position="63"/>
    </location>
</feature>
<dbReference type="EMBL" id="ODYU01003552">
    <property type="protein sequence ID" value="SOQ42467.1"/>
    <property type="molecule type" value="Genomic_DNA"/>
</dbReference>
<gene>
    <name evidence="2" type="ORF">SFRICE_014487</name>
</gene>
<dbReference type="AlphaFoldDB" id="A0A2H1VNU4"/>